<keyword evidence="3 12" id="KW-1134">Transmembrane beta strand</keyword>
<evidence type="ECO:0000256" key="15">
    <source>
        <dbReference type="SAM" id="MobiDB-lite"/>
    </source>
</evidence>
<evidence type="ECO:0000259" key="17">
    <source>
        <dbReference type="Pfam" id="PF00593"/>
    </source>
</evidence>
<evidence type="ECO:0000256" key="11">
    <source>
        <dbReference type="ARBA" id="ARBA00023237"/>
    </source>
</evidence>
<dbReference type="InterPro" id="IPR039426">
    <property type="entry name" value="TonB-dep_rcpt-like"/>
</dbReference>
<evidence type="ECO:0000313" key="19">
    <source>
        <dbReference type="EMBL" id="MBB5716954.1"/>
    </source>
</evidence>
<evidence type="ECO:0000256" key="12">
    <source>
        <dbReference type="PROSITE-ProRule" id="PRU01360"/>
    </source>
</evidence>
<keyword evidence="7" id="KW-0408">Iron</keyword>
<evidence type="ECO:0000256" key="3">
    <source>
        <dbReference type="ARBA" id="ARBA00022452"/>
    </source>
</evidence>
<dbReference type="PROSITE" id="PS52016">
    <property type="entry name" value="TONB_DEPENDENT_REC_3"/>
    <property type="match status" value="1"/>
</dbReference>
<evidence type="ECO:0000256" key="2">
    <source>
        <dbReference type="ARBA" id="ARBA00022448"/>
    </source>
</evidence>
<dbReference type="EMBL" id="JACIJK010000018">
    <property type="protein sequence ID" value="MBB5716954.1"/>
    <property type="molecule type" value="Genomic_DNA"/>
</dbReference>
<keyword evidence="11 12" id="KW-0998">Cell outer membrane</keyword>
<dbReference type="PANTHER" id="PTHR32552">
    <property type="entry name" value="FERRICHROME IRON RECEPTOR-RELATED"/>
    <property type="match status" value="1"/>
</dbReference>
<comment type="caution">
    <text evidence="19">The sequence shown here is derived from an EMBL/GenBank/DDBJ whole genome shotgun (WGS) entry which is preliminary data.</text>
</comment>
<keyword evidence="19" id="KW-0675">Receptor</keyword>
<dbReference type="InterPro" id="IPR036942">
    <property type="entry name" value="Beta-barrel_TonB_sf"/>
</dbReference>
<dbReference type="InterPro" id="IPR012910">
    <property type="entry name" value="Plug_dom"/>
</dbReference>
<evidence type="ECO:0000256" key="7">
    <source>
        <dbReference type="ARBA" id="ARBA00023004"/>
    </source>
</evidence>
<dbReference type="PANTHER" id="PTHR32552:SF81">
    <property type="entry name" value="TONB-DEPENDENT OUTER MEMBRANE RECEPTOR"/>
    <property type="match status" value="1"/>
</dbReference>
<evidence type="ECO:0000313" key="20">
    <source>
        <dbReference type="Proteomes" id="UP000546200"/>
    </source>
</evidence>
<evidence type="ECO:0000256" key="14">
    <source>
        <dbReference type="RuleBase" id="RU003357"/>
    </source>
</evidence>
<keyword evidence="5 12" id="KW-0812">Transmembrane</keyword>
<keyword evidence="4" id="KW-0410">Iron transport</keyword>
<feature type="domain" description="TonB-dependent receptor plug" evidence="18">
    <location>
        <begin position="71"/>
        <end position="179"/>
    </location>
</feature>
<dbReference type="InterPro" id="IPR000531">
    <property type="entry name" value="Beta-barrel_TonB"/>
</dbReference>
<evidence type="ECO:0000256" key="9">
    <source>
        <dbReference type="ARBA" id="ARBA00023077"/>
    </source>
</evidence>
<feature type="short sequence motif" description="TonB C-terminal box" evidence="13">
    <location>
        <begin position="787"/>
        <end position="804"/>
    </location>
</feature>
<keyword evidence="6 16" id="KW-0732">Signal</keyword>
<evidence type="ECO:0000259" key="18">
    <source>
        <dbReference type="Pfam" id="PF07715"/>
    </source>
</evidence>
<keyword evidence="20" id="KW-1185">Reference proteome</keyword>
<evidence type="ECO:0000256" key="5">
    <source>
        <dbReference type="ARBA" id="ARBA00022692"/>
    </source>
</evidence>
<sequence length="804" mass="86912">MKTHARSIALLLASVADATLSASPVFAQSEAAAPASAAGSADGSDTSQAKTDAPQDEGEVIVTARRRQERAQDVPIAISVVSGATIERTGRTNLLQIAELTPSLAIRSNNARNTFANIRGLGSNSDQNDGLEVGVGFYVDDVYYGRIGAAQFDLIDLDRVEVLRGPQGTLFGKNTTAGAINITTRAPSFQPEARAEISLGERGYHQARASASGPLIDGLAAFRITVSDTHSDGLLRNAFNGRKINNYDASTVRAQLLLTPAPDLTVRLIGDYSRQAAYSRASSIAGVFTRYENGAAISNNFNDRVARAGYKLPYDPADPFARVVDVNADVQANMKGYGVSGKLDWNLGSATLTSVSAYRWWDWYPLNDQDNTSLSINIRGGTTNRQRQFSQEIRLGSNGSNTIDYTIGAYYFWQVIHALGQYQLGPAYALWNNPTANRALANLAFTGFESDSTIEPRTKSYAAFGQATWNVSKRLALTSGLRFTHEDKSGLFDQRTVTGNSLDGLSTAERATAQALRDGVYPQVRYVVDTSSDALTGQVTAGYHPIEDVLLYATYSRGSKSGGLSLGSLPTGVSPVVKPETVNAYEVGLKSQFLRRRVSLNAAAFQTDVKNYQAAITEYIGNTTSFRRYISNIPGVRSRGVEADLIVTPSRALNLTASAAYVDAVYQGYTNAQNAPERRNLGEVQDLSGVQLANAPKFTYTLAADLTEPLGVNGDEIYGRVDFNHRSSYDTSGLNSAYTLIRPYGVINARIGFRLQDSRFDLSFWARNLTDKQYFTALSAANNGLVTGNVGDPRTIGATFRTIF</sequence>
<dbReference type="GO" id="GO:0009279">
    <property type="term" value="C:cell outer membrane"/>
    <property type="evidence" value="ECO:0007669"/>
    <property type="project" value="UniProtKB-SubCell"/>
</dbReference>
<evidence type="ECO:0000256" key="6">
    <source>
        <dbReference type="ARBA" id="ARBA00022729"/>
    </source>
</evidence>
<dbReference type="RefSeq" id="WP_184060654.1">
    <property type="nucleotide sequence ID" value="NZ_JACIJK010000018.1"/>
</dbReference>
<dbReference type="Pfam" id="PF00593">
    <property type="entry name" value="TonB_dep_Rec_b-barrel"/>
    <property type="match status" value="1"/>
</dbReference>
<evidence type="ECO:0000256" key="8">
    <source>
        <dbReference type="ARBA" id="ARBA00023065"/>
    </source>
</evidence>
<feature type="chain" id="PRO_5030921482" evidence="16">
    <location>
        <begin position="28"/>
        <end position="804"/>
    </location>
</feature>
<keyword evidence="2 12" id="KW-0813">Transport</keyword>
<gene>
    <name evidence="19" type="ORF">FHS94_003826</name>
</gene>
<evidence type="ECO:0000256" key="10">
    <source>
        <dbReference type="ARBA" id="ARBA00023136"/>
    </source>
</evidence>
<comment type="similarity">
    <text evidence="12 14">Belongs to the TonB-dependent receptor family.</text>
</comment>
<feature type="signal peptide" evidence="16">
    <location>
        <begin position="1"/>
        <end position="27"/>
    </location>
</feature>
<dbReference type="AlphaFoldDB" id="A0A7W9BHB4"/>
<keyword evidence="8" id="KW-0406">Ion transport</keyword>
<accession>A0A7W9BHB4</accession>
<dbReference type="Pfam" id="PF07715">
    <property type="entry name" value="Plug"/>
    <property type="match status" value="1"/>
</dbReference>
<dbReference type="PROSITE" id="PS01156">
    <property type="entry name" value="TONB_DEPENDENT_REC_2"/>
    <property type="match status" value="1"/>
</dbReference>
<evidence type="ECO:0000256" key="13">
    <source>
        <dbReference type="PROSITE-ProRule" id="PRU10144"/>
    </source>
</evidence>
<reference evidence="19 20" key="1">
    <citation type="submission" date="2020-08" db="EMBL/GenBank/DDBJ databases">
        <title>Genomic Encyclopedia of Type Strains, Phase IV (KMG-IV): sequencing the most valuable type-strain genomes for metagenomic binning, comparative biology and taxonomic classification.</title>
        <authorList>
            <person name="Goeker M."/>
        </authorList>
    </citation>
    <scope>NUCLEOTIDE SEQUENCE [LARGE SCALE GENOMIC DNA]</scope>
    <source>
        <strain evidence="19 20">DSM 100044</strain>
    </source>
</reference>
<comment type="subcellular location">
    <subcellularLocation>
        <location evidence="1 12">Cell outer membrane</location>
        <topology evidence="1 12">Multi-pass membrane protein</topology>
    </subcellularLocation>
</comment>
<organism evidence="19 20">
    <name type="scientific">Sphingomonas aerophila</name>
    <dbReference type="NCBI Taxonomy" id="1344948"/>
    <lineage>
        <taxon>Bacteria</taxon>
        <taxon>Pseudomonadati</taxon>
        <taxon>Pseudomonadota</taxon>
        <taxon>Alphaproteobacteria</taxon>
        <taxon>Sphingomonadales</taxon>
        <taxon>Sphingomonadaceae</taxon>
        <taxon>Sphingomonas</taxon>
    </lineage>
</organism>
<protein>
    <submittedName>
        <fullName evidence="19">Iron complex outermembrane receptor protein</fullName>
    </submittedName>
</protein>
<feature type="compositionally biased region" description="Low complexity" evidence="15">
    <location>
        <begin position="36"/>
        <end position="49"/>
    </location>
</feature>
<evidence type="ECO:0000256" key="16">
    <source>
        <dbReference type="SAM" id="SignalP"/>
    </source>
</evidence>
<dbReference type="SUPFAM" id="SSF56935">
    <property type="entry name" value="Porins"/>
    <property type="match status" value="1"/>
</dbReference>
<proteinExistence type="inferred from homology"/>
<dbReference type="GO" id="GO:0006826">
    <property type="term" value="P:iron ion transport"/>
    <property type="evidence" value="ECO:0007669"/>
    <property type="project" value="UniProtKB-KW"/>
</dbReference>
<evidence type="ECO:0000256" key="4">
    <source>
        <dbReference type="ARBA" id="ARBA00022496"/>
    </source>
</evidence>
<dbReference type="InterPro" id="IPR010917">
    <property type="entry name" value="TonB_rcpt_CS"/>
</dbReference>
<feature type="region of interest" description="Disordered" evidence="15">
    <location>
        <begin position="36"/>
        <end position="58"/>
    </location>
</feature>
<keyword evidence="9 14" id="KW-0798">TonB box</keyword>
<dbReference type="Gene3D" id="2.40.170.20">
    <property type="entry name" value="TonB-dependent receptor, beta-barrel domain"/>
    <property type="match status" value="1"/>
</dbReference>
<dbReference type="CDD" id="cd01347">
    <property type="entry name" value="ligand_gated_channel"/>
    <property type="match status" value="1"/>
</dbReference>
<keyword evidence="10 12" id="KW-0472">Membrane</keyword>
<feature type="domain" description="TonB-dependent receptor-like beta-barrel" evidence="17">
    <location>
        <begin position="298"/>
        <end position="769"/>
    </location>
</feature>
<evidence type="ECO:0000256" key="1">
    <source>
        <dbReference type="ARBA" id="ARBA00004571"/>
    </source>
</evidence>
<dbReference type="Proteomes" id="UP000546200">
    <property type="component" value="Unassembled WGS sequence"/>
</dbReference>
<name>A0A7W9BHB4_9SPHN</name>